<dbReference type="STRING" id="1472767.AOX59_08090"/>
<dbReference type="AlphaFoldDB" id="A0A0U4FDK6"/>
<gene>
    <name evidence="2" type="ORF">AOX59_08090</name>
</gene>
<reference evidence="2 3" key="1">
    <citation type="submission" date="2016-01" db="EMBL/GenBank/DDBJ databases">
        <title>Complete genome sequence of strain Lentibacillus amyloliquefaciens LAM0015T isolated from saline sediment.</title>
        <authorList>
            <person name="Wang J.-L."/>
            <person name="He M.-X."/>
        </authorList>
    </citation>
    <scope>NUCLEOTIDE SEQUENCE [LARGE SCALE GENOMIC DNA]</scope>
    <source>
        <strain evidence="2 3">LAM0015</strain>
    </source>
</reference>
<name>A0A0U4FDK6_9BACI</name>
<evidence type="ECO:0000256" key="1">
    <source>
        <dbReference type="SAM" id="Phobius"/>
    </source>
</evidence>
<dbReference type="Proteomes" id="UP000050331">
    <property type="component" value="Chromosome"/>
</dbReference>
<evidence type="ECO:0008006" key="4">
    <source>
        <dbReference type="Google" id="ProtNLM"/>
    </source>
</evidence>
<accession>A0A0U4FDK6</accession>
<keyword evidence="1" id="KW-1133">Transmembrane helix</keyword>
<dbReference type="RefSeq" id="WP_068444387.1">
    <property type="nucleotide sequence ID" value="NZ_CP013862.1"/>
</dbReference>
<keyword evidence="1" id="KW-0472">Membrane</keyword>
<evidence type="ECO:0000313" key="3">
    <source>
        <dbReference type="Proteomes" id="UP000050331"/>
    </source>
</evidence>
<feature type="transmembrane region" description="Helical" evidence="1">
    <location>
        <begin position="38"/>
        <end position="60"/>
    </location>
</feature>
<feature type="transmembrane region" description="Helical" evidence="1">
    <location>
        <begin position="97"/>
        <end position="120"/>
    </location>
</feature>
<protein>
    <recommendedName>
        <fullName evidence="4">DNA-binding protein</fullName>
    </recommendedName>
</protein>
<keyword evidence="3" id="KW-1185">Reference proteome</keyword>
<dbReference type="EMBL" id="CP013862">
    <property type="protein sequence ID" value="ALX48573.1"/>
    <property type="molecule type" value="Genomic_DNA"/>
</dbReference>
<feature type="transmembrane region" description="Helical" evidence="1">
    <location>
        <begin position="7"/>
        <end position="32"/>
    </location>
</feature>
<dbReference type="KEGG" id="lao:AOX59_08090"/>
<proteinExistence type="predicted"/>
<evidence type="ECO:0000313" key="2">
    <source>
        <dbReference type="EMBL" id="ALX48573.1"/>
    </source>
</evidence>
<keyword evidence="1" id="KW-0812">Transmembrane</keyword>
<dbReference type="OrthoDB" id="6400183at2"/>
<feature type="transmembrane region" description="Helical" evidence="1">
    <location>
        <begin position="140"/>
        <end position="161"/>
    </location>
</feature>
<sequence length="163" mass="17808">MENVILQILFIFFTSMVPFLEVFLTVPMAIVVFNFPPLAALIVAIFGNAMSVLLFVFFGAKINKFFNILLNKFHKSDKEPKGPVGINPRIKRMFDRFGATGVCFLSSLLFSSQIGAGTIATLGASRIKVFIWTNLGMSTLAVVMATLSVVAEGFVSSLVNLSM</sequence>
<organism evidence="2 3">
    <name type="scientific">Lentibacillus amyloliquefaciens</name>
    <dbReference type="NCBI Taxonomy" id="1472767"/>
    <lineage>
        <taxon>Bacteria</taxon>
        <taxon>Bacillati</taxon>
        <taxon>Bacillota</taxon>
        <taxon>Bacilli</taxon>
        <taxon>Bacillales</taxon>
        <taxon>Bacillaceae</taxon>
        <taxon>Lentibacillus</taxon>
    </lineage>
</organism>